<proteinExistence type="predicted"/>
<gene>
    <name evidence="1" type="ORF">CCYN2B_10075</name>
</gene>
<evidence type="ECO:0000313" key="2">
    <source>
        <dbReference type="Proteomes" id="UP000038055"/>
    </source>
</evidence>
<evidence type="ECO:0000313" key="1">
    <source>
        <dbReference type="EMBL" id="CEN32420.1"/>
    </source>
</evidence>
<keyword evidence="2" id="KW-1185">Reference proteome</keyword>
<dbReference type="RefSeq" id="WP_041989413.1">
    <property type="nucleotide sequence ID" value="NZ_CDOD01000001.1"/>
</dbReference>
<reference evidence="2" key="1">
    <citation type="submission" date="2015-01" db="EMBL/GenBank/DDBJ databases">
        <authorList>
            <person name="MANFREDI Pablo"/>
        </authorList>
    </citation>
    <scope>NUCLEOTIDE SEQUENCE [LARGE SCALE GENOMIC DNA]</scope>
    <source>
        <strain evidence="2">Ccyn2B</strain>
    </source>
</reference>
<dbReference type="Proteomes" id="UP000038055">
    <property type="component" value="Unassembled WGS sequence"/>
</dbReference>
<protein>
    <submittedName>
        <fullName evidence="1">Uncharacterized protein</fullName>
    </submittedName>
</protein>
<accession>A0A0B7GZ37</accession>
<dbReference type="STRING" id="28189.CCYN74_520003"/>
<dbReference type="EMBL" id="CDOD01000001">
    <property type="protein sequence ID" value="CEN32420.1"/>
    <property type="molecule type" value="Genomic_DNA"/>
</dbReference>
<organism evidence="1 2">
    <name type="scientific">Capnocytophaga cynodegmi</name>
    <dbReference type="NCBI Taxonomy" id="28189"/>
    <lineage>
        <taxon>Bacteria</taxon>
        <taxon>Pseudomonadati</taxon>
        <taxon>Bacteroidota</taxon>
        <taxon>Flavobacteriia</taxon>
        <taxon>Flavobacteriales</taxon>
        <taxon>Flavobacteriaceae</taxon>
        <taxon>Capnocytophaga</taxon>
    </lineage>
</organism>
<dbReference type="AlphaFoldDB" id="A0A0B7GZ37"/>
<name>A0A0B7GZ37_9FLAO</name>
<sequence length="66" mass="7096">MGDSVENIINSYSSGGISNFEYKEIFDTLASGISCTGMFTPYGATIGSVTTVYYLVKVVVNKLKVD</sequence>